<dbReference type="EMBL" id="CT868678">
    <property type="protein sequence ID" value="CAK94502.1"/>
    <property type="molecule type" value="Genomic_DNA"/>
</dbReference>
<evidence type="ECO:0000256" key="1">
    <source>
        <dbReference type="SAM" id="Phobius"/>
    </source>
</evidence>
<feature type="transmembrane region" description="Helical" evidence="1">
    <location>
        <begin position="32"/>
        <end position="53"/>
    </location>
</feature>
<reference evidence="2 3" key="1">
    <citation type="journal article" date="2006" name="Nature">
        <title>Global trends of whole-genome duplications revealed by the ciliate Paramecium tetraurelia.</title>
        <authorList>
            <consortium name="Genoscope"/>
            <person name="Aury J.-M."/>
            <person name="Jaillon O."/>
            <person name="Duret L."/>
            <person name="Noel B."/>
            <person name="Jubin C."/>
            <person name="Porcel B.M."/>
            <person name="Segurens B."/>
            <person name="Daubin V."/>
            <person name="Anthouard V."/>
            <person name="Aiach N."/>
            <person name="Arnaiz O."/>
            <person name="Billaut A."/>
            <person name="Beisson J."/>
            <person name="Blanc I."/>
            <person name="Bouhouche K."/>
            <person name="Camara F."/>
            <person name="Duharcourt S."/>
            <person name="Guigo R."/>
            <person name="Gogendeau D."/>
            <person name="Katinka M."/>
            <person name="Keller A.-M."/>
            <person name="Kissmehl R."/>
            <person name="Klotz C."/>
            <person name="Koll F."/>
            <person name="Le Moue A."/>
            <person name="Lepere C."/>
            <person name="Malinsky S."/>
            <person name="Nowacki M."/>
            <person name="Nowak J.K."/>
            <person name="Plattner H."/>
            <person name="Poulain J."/>
            <person name="Ruiz F."/>
            <person name="Serrano V."/>
            <person name="Zagulski M."/>
            <person name="Dessen P."/>
            <person name="Betermier M."/>
            <person name="Weissenbach J."/>
            <person name="Scarpelli C."/>
            <person name="Schachter V."/>
            <person name="Sperling L."/>
            <person name="Meyer E."/>
            <person name="Cohen J."/>
            <person name="Wincker P."/>
        </authorList>
    </citation>
    <scope>NUCLEOTIDE SEQUENCE [LARGE SCALE GENOMIC DNA]</scope>
    <source>
        <strain evidence="2 3">Stock d4-2</strain>
    </source>
</reference>
<dbReference type="KEGG" id="ptm:GSPATT00026826001"/>
<dbReference type="GO" id="GO:0007131">
    <property type="term" value="P:reciprocal meiotic recombination"/>
    <property type="evidence" value="ECO:0000318"/>
    <property type="project" value="GO_Central"/>
</dbReference>
<organism evidence="2 3">
    <name type="scientific">Paramecium tetraurelia</name>
    <dbReference type="NCBI Taxonomy" id="5888"/>
    <lineage>
        <taxon>Eukaryota</taxon>
        <taxon>Sar</taxon>
        <taxon>Alveolata</taxon>
        <taxon>Ciliophora</taxon>
        <taxon>Intramacronucleata</taxon>
        <taxon>Oligohymenophorea</taxon>
        <taxon>Peniculida</taxon>
        <taxon>Parameciidae</taxon>
        <taxon>Paramecium</taxon>
    </lineage>
</organism>
<dbReference type="Proteomes" id="UP000000600">
    <property type="component" value="Unassembled WGS sequence"/>
</dbReference>
<keyword evidence="1" id="KW-0812">Transmembrane</keyword>
<proteinExistence type="predicted"/>
<dbReference type="GeneID" id="5047660"/>
<dbReference type="AlphaFoldDB" id="A0EGR1"/>
<dbReference type="OrthoDB" id="289047at2759"/>
<accession>A0EGR1</accession>
<dbReference type="PANTHER" id="PTHR31398:SF0">
    <property type="entry name" value="MEIOTIC NUCLEAR DIVISION PROTEIN 1 HOMOLOG"/>
    <property type="match status" value="1"/>
</dbReference>
<dbReference type="PANTHER" id="PTHR31398">
    <property type="entry name" value="MEIOTIC NUCLEAR DIVISION PROTEIN 1 HOMOLOG"/>
    <property type="match status" value="1"/>
</dbReference>
<evidence type="ECO:0000313" key="3">
    <source>
        <dbReference type="Proteomes" id="UP000000600"/>
    </source>
</evidence>
<evidence type="ECO:0008006" key="4">
    <source>
        <dbReference type="Google" id="ProtNLM"/>
    </source>
</evidence>
<keyword evidence="1" id="KW-0472">Membrane</keyword>
<dbReference type="RefSeq" id="XP_001461875.1">
    <property type="nucleotide sequence ID" value="XM_001461838.1"/>
</dbReference>
<keyword evidence="1" id="KW-1133">Transmembrane helix</keyword>
<evidence type="ECO:0000313" key="2">
    <source>
        <dbReference type="EMBL" id="CAK94502.1"/>
    </source>
</evidence>
<dbReference type="InParanoid" id="A0EGR1"/>
<dbReference type="HOGENOM" id="CLU_554878_0_0_1"/>
<gene>
    <name evidence="2" type="ORF">GSPATT00026826001</name>
</gene>
<name>A0EGR1_PARTE</name>
<sequence length="494" mass="57224">MMEISRKLRTFDIFGQQIRLKASGSSVFQSQIGAFMTLLLFSTLTYSGSLFILEMNKGKNAIFNSQEAVIQNNEGFSFNSTELIFSAGLLGILGQPIPNEDNRIFKIGFYVCNKSLNETECIVIPGEICGNRIREASKKLNIAQAYENITYCMSEQYIRENPEIRIQGSNRYDNFTLLGAVQLNLLVHYNRKITILFNLDCASNEEIDNYIANANLYYSYTFHQLNKELDVSPYQQTENIDLTSLYYKVGKYIKIYLQYSQSYLEYNPFYFFPRSVQHDGVEYQKTVTDSVLYFQDANTLARIEVHLDAKKKVCYITYQTLMDVAAKLGGLFTIIRALLDIILYPIQSILYKLFLINFLINHQNNGTNKDIQLQKSKKQEICIHQLITSSVKREFFNQQSQLINKYLDIRQILIHPLQFTQKIEGLQDSIKKIDILSSRQIKLISKQEMDELVVQSNNEECPDCRCLSYGTINSESKVRNQDKYAIPRMKIQIH</sequence>
<dbReference type="OMA" id="CITNLIT"/>
<keyword evidence="3" id="KW-1185">Reference proteome</keyword>
<protein>
    <recommendedName>
        <fullName evidence="4">Transmembrane protein</fullName>
    </recommendedName>
</protein>